<evidence type="ECO:0000259" key="8">
    <source>
        <dbReference type="Pfam" id="PF05504"/>
    </source>
</evidence>
<dbReference type="Pfam" id="PF05504">
    <property type="entry name" value="Spore_GerAC"/>
    <property type="match status" value="1"/>
</dbReference>
<gene>
    <name evidence="10" type="ORF">DJ90_5761</name>
    <name evidence="11" type="ORF">GNQ08_19710</name>
</gene>
<dbReference type="EMBL" id="WNZZ01000016">
    <property type="protein sequence ID" value="MUG24602.1"/>
    <property type="molecule type" value="Genomic_DNA"/>
</dbReference>
<dbReference type="HOGENOM" id="CLU_051140_0_2_9"/>
<evidence type="ECO:0000313" key="10">
    <source>
        <dbReference type="EMBL" id="KFN11014.1"/>
    </source>
</evidence>
<dbReference type="GO" id="GO:0009847">
    <property type="term" value="P:spore germination"/>
    <property type="evidence" value="ECO:0007669"/>
    <property type="project" value="InterPro"/>
</dbReference>
<comment type="subcellular location">
    <subcellularLocation>
        <location evidence="1">Membrane</location>
        <topology evidence="1">Lipid-anchor</topology>
    </subcellularLocation>
</comment>
<reference evidence="10 12" key="1">
    <citation type="submission" date="2014-04" db="EMBL/GenBank/DDBJ databases">
        <authorList>
            <person name="Bishop-Lilly K.A."/>
            <person name="Broomall S.M."/>
            <person name="Chain P.S."/>
            <person name="Chertkov O."/>
            <person name="Coyne S.R."/>
            <person name="Daligault H.E."/>
            <person name="Davenport K.W."/>
            <person name="Erkkila T."/>
            <person name="Frey K.G."/>
            <person name="Gibbons H.S."/>
            <person name="Gu W."/>
            <person name="Jaissle J."/>
            <person name="Johnson S.L."/>
            <person name="Koroleva G.I."/>
            <person name="Ladner J.T."/>
            <person name="Lo C.-C."/>
            <person name="Minogue T.D."/>
            <person name="Munk C."/>
            <person name="Palacios G.F."/>
            <person name="Redden C.L."/>
            <person name="Rosenzweig C.N."/>
            <person name="Scholz M.B."/>
            <person name="Teshima H."/>
            <person name="Xu Y."/>
        </authorList>
    </citation>
    <scope>NUCLEOTIDE SEQUENCE [LARGE SCALE GENOMIC DNA]</scope>
    <source>
        <strain evidence="10 12">8244</strain>
    </source>
</reference>
<comment type="caution">
    <text evidence="10">The sequence shown here is derived from an EMBL/GenBank/DDBJ whole genome shotgun (WGS) entry which is preliminary data.</text>
</comment>
<evidence type="ECO:0000256" key="2">
    <source>
        <dbReference type="ARBA" id="ARBA00007886"/>
    </source>
</evidence>
<evidence type="ECO:0000256" key="1">
    <source>
        <dbReference type="ARBA" id="ARBA00004635"/>
    </source>
</evidence>
<dbReference type="GeneID" id="77007409"/>
<dbReference type="InterPro" id="IPR008844">
    <property type="entry name" value="Spore_GerAC-like"/>
</dbReference>
<dbReference type="AlphaFoldDB" id="A0A090ZI56"/>
<evidence type="ECO:0000313" key="11">
    <source>
        <dbReference type="EMBL" id="MUG24602.1"/>
    </source>
</evidence>
<protein>
    <submittedName>
        <fullName evidence="11">Ger(X)C family spore germination protein</fullName>
    </submittedName>
    <submittedName>
        <fullName evidence="10">Germination, Ger(X)C family protein</fullName>
    </submittedName>
</protein>
<organism evidence="10 12">
    <name type="scientific">Paenibacillus macerans</name>
    <name type="common">Bacillus macerans</name>
    <dbReference type="NCBI Taxonomy" id="44252"/>
    <lineage>
        <taxon>Bacteria</taxon>
        <taxon>Bacillati</taxon>
        <taxon>Bacillota</taxon>
        <taxon>Bacilli</taxon>
        <taxon>Bacillales</taxon>
        <taxon>Paenibacillaceae</taxon>
        <taxon>Paenibacillus</taxon>
    </lineage>
</organism>
<dbReference type="RefSeq" id="WP_082207782.1">
    <property type="nucleotide sequence ID" value="NZ_BGML01000003.1"/>
</dbReference>
<evidence type="ECO:0000313" key="13">
    <source>
        <dbReference type="Proteomes" id="UP000442469"/>
    </source>
</evidence>
<evidence type="ECO:0000313" key="12">
    <source>
        <dbReference type="Proteomes" id="UP000029278"/>
    </source>
</evidence>
<dbReference type="InterPro" id="IPR038501">
    <property type="entry name" value="Spore_GerAC_C_sf"/>
</dbReference>
<dbReference type="PATRIC" id="fig|44252.3.peg.1019"/>
<comment type="similarity">
    <text evidence="2">Belongs to the GerABKC lipoprotein family.</text>
</comment>
<dbReference type="EMBL" id="JMQA01000014">
    <property type="protein sequence ID" value="KFN11014.1"/>
    <property type="molecule type" value="Genomic_DNA"/>
</dbReference>
<feature type="domain" description="Spore germination protein N-terminal" evidence="9">
    <location>
        <begin position="25"/>
        <end position="195"/>
    </location>
</feature>
<dbReference type="Pfam" id="PF25198">
    <property type="entry name" value="Spore_GerAC_N"/>
    <property type="match status" value="1"/>
</dbReference>
<evidence type="ECO:0000256" key="3">
    <source>
        <dbReference type="ARBA" id="ARBA00022544"/>
    </source>
</evidence>
<dbReference type="InterPro" id="IPR057336">
    <property type="entry name" value="GerAC_N"/>
</dbReference>
<dbReference type="PROSITE" id="PS51257">
    <property type="entry name" value="PROKAR_LIPOPROTEIN"/>
    <property type="match status" value="1"/>
</dbReference>
<dbReference type="Gene3D" id="3.30.300.210">
    <property type="entry name" value="Nutrient germinant receptor protein C, domain 3"/>
    <property type="match status" value="1"/>
</dbReference>
<dbReference type="STRING" id="44252.DJ90_5761"/>
<evidence type="ECO:0000256" key="6">
    <source>
        <dbReference type="ARBA" id="ARBA00023139"/>
    </source>
</evidence>
<keyword evidence="4" id="KW-0732">Signal</keyword>
<keyword evidence="12" id="KW-1185">Reference proteome</keyword>
<dbReference type="Proteomes" id="UP000442469">
    <property type="component" value="Unassembled WGS sequence"/>
</dbReference>
<reference evidence="11 13" key="2">
    <citation type="submission" date="2019-11" db="EMBL/GenBank/DDBJ databases">
        <title>Draft genome sequences of five Paenibacillus species of dairy origin.</title>
        <authorList>
            <person name="Olajide A.M."/>
            <person name="Chen S."/>
            <person name="Lapointe G."/>
        </authorList>
    </citation>
    <scope>NUCLEOTIDE SEQUENCE [LARGE SCALE GENOMIC DNA]</scope>
    <source>
        <strain evidence="11 13">3CT49</strain>
    </source>
</reference>
<keyword evidence="6" id="KW-0564">Palmitate</keyword>
<dbReference type="PANTHER" id="PTHR35789">
    <property type="entry name" value="SPORE GERMINATION PROTEIN B3"/>
    <property type="match status" value="1"/>
</dbReference>
<dbReference type="OrthoDB" id="9816067at2"/>
<feature type="domain" description="Spore germination GerAC-like C-terminal" evidence="8">
    <location>
        <begin position="211"/>
        <end position="378"/>
    </location>
</feature>
<dbReference type="InterPro" id="IPR046953">
    <property type="entry name" value="Spore_GerAC-like_C"/>
</dbReference>
<dbReference type="NCBIfam" id="TIGR02887">
    <property type="entry name" value="spore_ger_x_C"/>
    <property type="match status" value="1"/>
</dbReference>
<sequence length="389" mass="43781">MNFRRIAFTFTALWCCLAMLTGCWDRKEMDELAFVTASGLDLSESGEMVTSLQVALPIGLPTPVQSKGKKSFVVLTKEGKNGIDTLNKEQQQLSRSIDLGHRRVIVIGESLGRHGLNQVLDTLLRSPESRYNSYIVTAYETTAKEVLSTPYLLEEIPAVGINNIMQSDFTLAVRTDEFLDALATYGKSPVTAGIRVTKDGTGNPTFTLDTIAAYRDNKLVGFLSGDEQKAFRLFRENIQALSWVVQFDTPKPEYKGTVSLSILKVKTNIHTRMIEEKPEITVHLTVTGRISANDTELDMAKSEVHDRLERTFEDELKKAMENAVSISQQKFKSDIFGFGRQVHIDHPYAWKNLKEQWDAMYPTIPVEVNIDVRIERFGRTQAAGHLIKE</sequence>
<evidence type="ECO:0000259" key="9">
    <source>
        <dbReference type="Pfam" id="PF25198"/>
    </source>
</evidence>
<accession>A0A090ZI56</accession>
<name>A0A090ZI56_PAEMA</name>
<dbReference type="Proteomes" id="UP000029278">
    <property type="component" value="Unassembled WGS sequence"/>
</dbReference>
<evidence type="ECO:0000256" key="5">
    <source>
        <dbReference type="ARBA" id="ARBA00023136"/>
    </source>
</evidence>
<dbReference type="GO" id="GO:0016020">
    <property type="term" value="C:membrane"/>
    <property type="evidence" value="ECO:0007669"/>
    <property type="project" value="UniProtKB-SubCell"/>
</dbReference>
<keyword evidence="3" id="KW-0309">Germination</keyword>
<evidence type="ECO:0000256" key="4">
    <source>
        <dbReference type="ARBA" id="ARBA00022729"/>
    </source>
</evidence>
<keyword evidence="5" id="KW-0472">Membrane</keyword>
<dbReference type="PANTHER" id="PTHR35789:SF1">
    <property type="entry name" value="SPORE GERMINATION PROTEIN B3"/>
    <property type="match status" value="1"/>
</dbReference>
<keyword evidence="7" id="KW-0449">Lipoprotein</keyword>
<evidence type="ECO:0000256" key="7">
    <source>
        <dbReference type="ARBA" id="ARBA00023288"/>
    </source>
</evidence>
<proteinExistence type="inferred from homology"/>